<dbReference type="GO" id="GO:0071944">
    <property type="term" value="C:cell periphery"/>
    <property type="evidence" value="ECO:0007669"/>
    <property type="project" value="UniProtKB-ARBA"/>
</dbReference>
<evidence type="ECO:0000256" key="1">
    <source>
        <dbReference type="SAM" id="MobiDB-lite"/>
    </source>
</evidence>
<name>A0A851KG54_VIDCH</name>
<dbReference type="AlphaFoldDB" id="A0A851KG54"/>
<comment type="caution">
    <text evidence="3">The sequence shown here is derived from an EMBL/GenBank/DDBJ whole genome shotgun (WGS) entry which is preliminary data.</text>
</comment>
<reference evidence="3" key="1">
    <citation type="submission" date="2019-09" db="EMBL/GenBank/DDBJ databases">
        <title>Bird 10,000 Genomes (B10K) Project - Family phase.</title>
        <authorList>
            <person name="Zhang G."/>
        </authorList>
    </citation>
    <scope>NUCLEOTIDE SEQUENCE</scope>
    <source>
        <strain evidence="3">OUT-0048</strain>
        <tissue evidence="3">Muscle</tissue>
    </source>
</reference>
<organism evidence="3 4">
    <name type="scientific">Vidua chalybeata</name>
    <name type="common">Village indigobird</name>
    <dbReference type="NCBI Taxonomy" id="81927"/>
    <lineage>
        <taxon>Eukaryota</taxon>
        <taxon>Metazoa</taxon>
        <taxon>Chordata</taxon>
        <taxon>Craniata</taxon>
        <taxon>Vertebrata</taxon>
        <taxon>Euteleostomi</taxon>
        <taxon>Archelosauria</taxon>
        <taxon>Archosauria</taxon>
        <taxon>Dinosauria</taxon>
        <taxon>Saurischia</taxon>
        <taxon>Theropoda</taxon>
        <taxon>Coelurosauria</taxon>
        <taxon>Aves</taxon>
        <taxon>Neognathae</taxon>
        <taxon>Neoaves</taxon>
        <taxon>Telluraves</taxon>
        <taxon>Australaves</taxon>
        <taxon>Passeriformes</taxon>
        <taxon>Passeroidea</taxon>
        <taxon>Estrildidae</taxon>
        <taxon>Viduinae</taxon>
        <taxon>Vidua</taxon>
    </lineage>
</organism>
<dbReference type="Proteomes" id="UP000634236">
    <property type="component" value="Unassembled WGS sequence"/>
</dbReference>
<feature type="non-terminal residue" evidence="3">
    <location>
        <position position="1"/>
    </location>
</feature>
<feature type="domain" description="SEA" evidence="2">
    <location>
        <begin position="162"/>
        <end position="235"/>
    </location>
</feature>
<gene>
    <name evidence="3" type="primary">Muc3a</name>
    <name evidence="3" type="ORF">VIDCHA_R12600</name>
</gene>
<feature type="region of interest" description="Disordered" evidence="1">
    <location>
        <begin position="1"/>
        <end position="110"/>
    </location>
</feature>
<dbReference type="PROSITE" id="PS50024">
    <property type="entry name" value="SEA"/>
    <property type="match status" value="1"/>
</dbReference>
<proteinExistence type="predicted"/>
<feature type="non-terminal residue" evidence="3">
    <location>
        <position position="235"/>
    </location>
</feature>
<evidence type="ECO:0000313" key="4">
    <source>
        <dbReference type="Proteomes" id="UP000634236"/>
    </source>
</evidence>
<protein>
    <submittedName>
        <fullName evidence="3">MUC3A protein</fullName>
    </submittedName>
</protein>
<evidence type="ECO:0000313" key="3">
    <source>
        <dbReference type="EMBL" id="NXB88833.1"/>
    </source>
</evidence>
<dbReference type="Pfam" id="PF01390">
    <property type="entry name" value="SEA"/>
    <property type="match status" value="1"/>
</dbReference>
<dbReference type="PROSITE" id="PS00022">
    <property type="entry name" value="EGF_1"/>
    <property type="match status" value="1"/>
</dbReference>
<dbReference type="PROSITE" id="PS01186">
    <property type="entry name" value="EGF_2"/>
    <property type="match status" value="1"/>
</dbReference>
<dbReference type="InterPro" id="IPR036364">
    <property type="entry name" value="SEA_dom_sf"/>
</dbReference>
<evidence type="ECO:0000259" key="2">
    <source>
        <dbReference type="PROSITE" id="PS50024"/>
    </source>
</evidence>
<dbReference type="PANTHER" id="PTHR37999">
    <property type="entry name" value="MUCIN-17"/>
    <property type="match status" value="1"/>
</dbReference>
<dbReference type="EMBL" id="WBNB01001352">
    <property type="protein sequence ID" value="NXB88833.1"/>
    <property type="molecule type" value="Genomic_DNA"/>
</dbReference>
<dbReference type="SUPFAM" id="SSF82671">
    <property type="entry name" value="SEA domain"/>
    <property type="match status" value="1"/>
</dbReference>
<dbReference type="Gene3D" id="2.10.25.10">
    <property type="entry name" value="Laminin"/>
    <property type="match status" value="1"/>
</dbReference>
<sequence length="235" mass="24202">TTTSSSSTASSSTSSISTATIMSSPSTTTTSSSTVSSSTSSTSTATTTPTSPTTTSSSSTASSSTSSPSTATTTSTPTTSTTSATPTKTTTTTTTTATTTTTTTTTTTVTSQCQNGGTWEDGKCSCPEGFEGDYCEELICQNGGTWANGACQSLPYGSTLLAQVTMNATVEMTAKVDNRNFSEDLKNTSSDAYKAFNETFQKQMSVLYGHIEGYRGVIIKELRSGSIVVDYDVIL</sequence>
<accession>A0A851KG54</accession>
<dbReference type="PANTHER" id="PTHR37999:SF2">
    <property type="entry name" value="MUCIN-17"/>
    <property type="match status" value="1"/>
</dbReference>
<dbReference type="InterPro" id="IPR000742">
    <property type="entry name" value="EGF"/>
</dbReference>
<keyword evidence="4" id="KW-1185">Reference proteome</keyword>
<dbReference type="InterPro" id="IPR053311">
    <property type="entry name" value="Mucosal_Integrity_Assoc"/>
</dbReference>
<dbReference type="InterPro" id="IPR000082">
    <property type="entry name" value="SEA_dom"/>
</dbReference>